<proteinExistence type="predicted"/>
<dbReference type="InterPro" id="IPR035976">
    <property type="entry name" value="Sushi/SCR/CCP_sf"/>
</dbReference>
<keyword evidence="1 5" id="KW-0768">Sushi</keyword>
<dbReference type="PROSITE" id="PS50923">
    <property type="entry name" value="SUSHI"/>
    <property type="match status" value="5"/>
</dbReference>
<organism evidence="7 8">
    <name type="scientific">Bugula neritina</name>
    <name type="common">Brown bryozoan</name>
    <name type="synonym">Sertularia neritina</name>
    <dbReference type="NCBI Taxonomy" id="10212"/>
    <lineage>
        <taxon>Eukaryota</taxon>
        <taxon>Metazoa</taxon>
        <taxon>Spiralia</taxon>
        <taxon>Lophotrochozoa</taxon>
        <taxon>Bryozoa</taxon>
        <taxon>Gymnolaemata</taxon>
        <taxon>Cheilostomatida</taxon>
        <taxon>Flustrina</taxon>
        <taxon>Buguloidea</taxon>
        <taxon>Bugulidae</taxon>
        <taxon>Bugula</taxon>
    </lineage>
</organism>
<feature type="domain" description="Sushi" evidence="6">
    <location>
        <begin position="157"/>
        <end position="215"/>
    </location>
</feature>
<evidence type="ECO:0000256" key="2">
    <source>
        <dbReference type="ARBA" id="ARBA00022737"/>
    </source>
</evidence>
<dbReference type="SUPFAM" id="SSF57535">
    <property type="entry name" value="Complement control module/SCR domain"/>
    <property type="match status" value="5"/>
</dbReference>
<comment type="caution">
    <text evidence="5">Lacks conserved residue(s) required for the propagation of feature annotation.</text>
</comment>
<gene>
    <name evidence="7" type="ORF">EB796_009305</name>
</gene>
<dbReference type="InterPro" id="IPR000436">
    <property type="entry name" value="Sushi_SCR_CCP_dom"/>
</dbReference>
<dbReference type="InterPro" id="IPR050350">
    <property type="entry name" value="Compl-Cell_Adhes-Reg"/>
</dbReference>
<dbReference type="AlphaFoldDB" id="A0A7J7K174"/>
<dbReference type="SMART" id="SM00032">
    <property type="entry name" value="CCP"/>
    <property type="match status" value="5"/>
</dbReference>
<evidence type="ECO:0000256" key="4">
    <source>
        <dbReference type="ARBA" id="ARBA00023180"/>
    </source>
</evidence>
<dbReference type="OrthoDB" id="7487745at2759"/>
<reference evidence="7" key="1">
    <citation type="submission" date="2020-06" db="EMBL/GenBank/DDBJ databases">
        <title>Draft genome of Bugula neritina, a colonial animal packing powerful symbionts and potential medicines.</title>
        <authorList>
            <person name="Rayko M."/>
        </authorList>
    </citation>
    <scope>NUCLEOTIDE SEQUENCE [LARGE SCALE GENOMIC DNA]</scope>
    <source>
        <strain evidence="7">Kwan_BN1</strain>
    </source>
</reference>
<name>A0A7J7K174_BUGNE</name>
<feature type="disulfide bond" evidence="5">
    <location>
        <begin position="186"/>
        <end position="213"/>
    </location>
</feature>
<evidence type="ECO:0000313" key="8">
    <source>
        <dbReference type="Proteomes" id="UP000593567"/>
    </source>
</evidence>
<dbReference type="Pfam" id="PF00084">
    <property type="entry name" value="Sushi"/>
    <property type="match status" value="5"/>
</dbReference>
<evidence type="ECO:0000313" key="7">
    <source>
        <dbReference type="EMBL" id="KAF6032382.1"/>
    </source>
</evidence>
<accession>A0A7J7K174</accession>
<dbReference type="PANTHER" id="PTHR19325">
    <property type="entry name" value="COMPLEMENT COMPONENT-RELATED SUSHI DOMAIN-CONTAINING"/>
    <property type="match status" value="1"/>
</dbReference>
<feature type="domain" description="Sushi" evidence="6">
    <location>
        <begin position="92"/>
        <end position="156"/>
    </location>
</feature>
<keyword evidence="3 5" id="KW-1015">Disulfide bond</keyword>
<dbReference type="Proteomes" id="UP000593567">
    <property type="component" value="Unassembled WGS sequence"/>
</dbReference>
<feature type="domain" description="Sushi" evidence="6">
    <location>
        <begin position="30"/>
        <end position="91"/>
    </location>
</feature>
<dbReference type="PANTHER" id="PTHR19325:SF560">
    <property type="entry name" value="SUSHI, VON WILLEBRAND FACTOR TYPE A, EGF AND PENTRAXIN DOMAIN-CONTAINING PROTEIN 1"/>
    <property type="match status" value="1"/>
</dbReference>
<keyword evidence="4" id="KW-0325">Glycoprotein</keyword>
<evidence type="ECO:0000256" key="5">
    <source>
        <dbReference type="PROSITE-ProRule" id="PRU00302"/>
    </source>
</evidence>
<dbReference type="Gene3D" id="2.10.70.10">
    <property type="entry name" value="Complement Module, domain 1"/>
    <property type="match status" value="5"/>
</dbReference>
<evidence type="ECO:0000256" key="1">
    <source>
        <dbReference type="ARBA" id="ARBA00022659"/>
    </source>
</evidence>
<feature type="domain" description="Sushi" evidence="6">
    <location>
        <begin position="274"/>
        <end position="330"/>
    </location>
</feature>
<dbReference type="CDD" id="cd00033">
    <property type="entry name" value="CCP"/>
    <property type="match status" value="5"/>
</dbReference>
<protein>
    <submittedName>
        <fullName evidence="7">SVEP1</fullName>
    </submittedName>
</protein>
<feature type="domain" description="Sushi" evidence="6">
    <location>
        <begin position="216"/>
        <end position="273"/>
    </location>
</feature>
<keyword evidence="8" id="KW-1185">Reference proteome</keyword>
<keyword evidence="2" id="KW-0677">Repeat</keyword>
<dbReference type="EMBL" id="VXIV02001511">
    <property type="protein sequence ID" value="KAF6032382.1"/>
    <property type="molecule type" value="Genomic_DNA"/>
</dbReference>
<evidence type="ECO:0000256" key="3">
    <source>
        <dbReference type="ARBA" id="ARBA00023157"/>
    </source>
</evidence>
<sequence length="347" mass="37496">MGESLASFFIRCGADITATAYSWCSSVVAIYCPYPPSMSNGNYPGSASSRTSVGATVSYYCYSGYYFNGTHPDITCLGNGTWSRPSGTCDVIDCGPPPAVPGGNVTYPSTEYYSTGTVKCNTGFNLVVNGYTQLYSSGTITCLSSGEWSAPPECARVDCGIAPILPNAQIPARSNHYYQQTVTYDCNHGFYPKRNMSVITCLASGEWSTLPYCLRVPCGPLPVVINATSSFVGKAFFGNKSTYACARGFSLYGAPEVVCQADGTWTQPPTCTIVDCRTPPAIHFGKHNWTSTTYNSRVDYSCDTGYKLIGVHHINCHEDGHWTEAPTCELPPGTIQFSSLFYQIQTV</sequence>
<comment type="caution">
    <text evidence="7">The sequence shown here is derived from an EMBL/GenBank/DDBJ whole genome shotgun (WGS) entry which is preliminary data.</text>
</comment>
<evidence type="ECO:0000259" key="6">
    <source>
        <dbReference type="PROSITE" id="PS50923"/>
    </source>
</evidence>